<dbReference type="Pfam" id="PF20122">
    <property type="entry name" value="DUF6512"/>
    <property type="match status" value="1"/>
</dbReference>
<keyword evidence="1" id="KW-0812">Transmembrane</keyword>
<protein>
    <submittedName>
        <fullName evidence="2">Uncharacterized protein</fullName>
    </submittedName>
</protein>
<feature type="transmembrane region" description="Helical" evidence="1">
    <location>
        <begin position="18"/>
        <end position="38"/>
    </location>
</feature>
<keyword evidence="1" id="KW-1133">Transmembrane helix</keyword>
<evidence type="ECO:0000256" key="1">
    <source>
        <dbReference type="SAM" id="Phobius"/>
    </source>
</evidence>
<gene>
    <name evidence="2" type="ORF">MM50RIKEN_01650</name>
</gene>
<sequence length="186" mass="20754">METEGFYMAEKRWRTWETVGLLVVLAAGNLLHFVYDWTGQSPIAAPLAAVNESTWEHMKLFITPWVLWSLVECIALRGHGALLPARGLGLLTGLAAIPALFYTYQGILGRGIMWVDVLIFQLAVLLAFWVSWSVQARRVLDGPVWQILGGVTLLAVWGLAIWWTYAPPQLPLFVDPTDGSRGIPLR</sequence>
<feature type="transmembrane region" description="Helical" evidence="1">
    <location>
        <begin position="58"/>
        <end position="76"/>
    </location>
</feature>
<accession>A0A810Q2G1</accession>
<dbReference type="KEGG" id="vcop:MM50RIKEN_01650"/>
<dbReference type="EMBL" id="AP023418">
    <property type="protein sequence ID" value="BCK80402.1"/>
    <property type="molecule type" value="Genomic_DNA"/>
</dbReference>
<dbReference type="Proteomes" id="UP000681035">
    <property type="component" value="Chromosome"/>
</dbReference>
<feature type="transmembrane region" description="Helical" evidence="1">
    <location>
        <begin position="111"/>
        <end position="132"/>
    </location>
</feature>
<keyword evidence="1" id="KW-0472">Membrane</keyword>
<organism evidence="2 3">
    <name type="scientific">Vescimonas coprocola</name>
    <dbReference type="NCBI Taxonomy" id="2714355"/>
    <lineage>
        <taxon>Bacteria</taxon>
        <taxon>Bacillati</taxon>
        <taxon>Bacillota</taxon>
        <taxon>Clostridia</taxon>
        <taxon>Eubacteriales</taxon>
        <taxon>Oscillospiraceae</taxon>
        <taxon>Vescimonas</taxon>
    </lineage>
</organism>
<keyword evidence="3" id="KW-1185">Reference proteome</keyword>
<evidence type="ECO:0000313" key="3">
    <source>
        <dbReference type="Proteomes" id="UP000681035"/>
    </source>
</evidence>
<evidence type="ECO:0000313" key="2">
    <source>
        <dbReference type="EMBL" id="BCK80402.1"/>
    </source>
</evidence>
<feature type="transmembrane region" description="Helical" evidence="1">
    <location>
        <begin position="88"/>
        <end position="105"/>
    </location>
</feature>
<dbReference type="InterPro" id="IPR045407">
    <property type="entry name" value="DUF6512"/>
</dbReference>
<feature type="transmembrane region" description="Helical" evidence="1">
    <location>
        <begin position="144"/>
        <end position="165"/>
    </location>
</feature>
<reference evidence="2" key="1">
    <citation type="submission" date="2020-09" db="EMBL/GenBank/DDBJ databases">
        <title>New species isolated from human feces.</title>
        <authorList>
            <person name="Kitahara M."/>
            <person name="Shigeno Y."/>
            <person name="Shime M."/>
            <person name="Matsumoto Y."/>
            <person name="Nakamura S."/>
            <person name="Motooka D."/>
            <person name="Fukuoka S."/>
            <person name="Nishikawa H."/>
            <person name="Benno Y."/>
        </authorList>
    </citation>
    <scope>NUCLEOTIDE SEQUENCE</scope>
    <source>
        <strain evidence="2">MM50</strain>
    </source>
</reference>
<proteinExistence type="predicted"/>
<dbReference type="AlphaFoldDB" id="A0A810Q2G1"/>
<name>A0A810Q2G1_9FIRM</name>